<gene>
    <name evidence="8" type="ORF">SAMN05444001_11381</name>
</gene>
<dbReference type="Pfam" id="PF12698">
    <property type="entry name" value="ABC2_membrane_3"/>
    <property type="match status" value="1"/>
</dbReference>
<feature type="transmembrane region" description="Helical" evidence="6">
    <location>
        <begin position="242"/>
        <end position="263"/>
    </location>
</feature>
<evidence type="ECO:0000256" key="5">
    <source>
        <dbReference type="ARBA" id="ARBA00023136"/>
    </source>
</evidence>
<proteinExistence type="predicted"/>
<feature type="transmembrane region" description="Helical" evidence="6">
    <location>
        <begin position="275"/>
        <end position="297"/>
    </location>
</feature>
<comment type="subcellular location">
    <subcellularLocation>
        <location evidence="1">Cell membrane</location>
        <topology evidence="1">Multi-pass membrane protein</topology>
    </subcellularLocation>
</comment>
<evidence type="ECO:0000256" key="6">
    <source>
        <dbReference type="SAM" id="Phobius"/>
    </source>
</evidence>
<keyword evidence="2" id="KW-1003">Cell membrane</keyword>
<keyword evidence="9" id="KW-1185">Reference proteome</keyword>
<evidence type="ECO:0000313" key="9">
    <source>
        <dbReference type="Proteomes" id="UP000236725"/>
    </source>
</evidence>
<evidence type="ECO:0000256" key="3">
    <source>
        <dbReference type="ARBA" id="ARBA00022692"/>
    </source>
</evidence>
<dbReference type="InterPro" id="IPR051449">
    <property type="entry name" value="ABC-2_transporter_component"/>
</dbReference>
<dbReference type="AlphaFoldDB" id="A0A8G2F3B3"/>
<dbReference type="GO" id="GO:0005886">
    <property type="term" value="C:plasma membrane"/>
    <property type="evidence" value="ECO:0007669"/>
    <property type="project" value="UniProtKB-SubCell"/>
</dbReference>
<sequence length="392" mass="43814">MTIKQCLHSIRNVAAREMHRLVEKPIYIFCMLVAPVLCIVFFLSLMKDGLPTDMPVAVVDMDGSATSRNLIRQLDAFEQTKVVMRTQSFSEARREMQKGNIYGIFYIPEDFAVKATTGKQPKLSFYTNGTYLIAASLLFRDMKTMSVLAGASVGLQMGKAKGYTEARIMGQLQPIVIDTHPIGNPWLNYSVYLNNTLLPGILQLMIFLVTVFSIGTEIKYATSRKWLEMGNGSLTVSLIGKLLPHTLIFTLTGFMCCAVLYGFNAFPLHSGWTPMLAALFLLVLASQAMGIFMIGVLPTLRLGLSFASLFGMIAFSIVGFSFPVLGMDPTLQALSNLFPLRHYFLIYVDQALNGRDLYYTIDQYLWLLGFLILPFLIGKNLKGALLYFKYIP</sequence>
<organism evidence="8 9">
    <name type="scientific">Parabacteroides chinchillae</name>
    <dbReference type="NCBI Taxonomy" id="871327"/>
    <lineage>
        <taxon>Bacteria</taxon>
        <taxon>Pseudomonadati</taxon>
        <taxon>Bacteroidota</taxon>
        <taxon>Bacteroidia</taxon>
        <taxon>Bacteroidales</taxon>
        <taxon>Tannerellaceae</taxon>
        <taxon>Parabacteroides</taxon>
    </lineage>
</organism>
<feature type="transmembrane region" description="Helical" evidence="6">
    <location>
        <begin position="304"/>
        <end position="325"/>
    </location>
</feature>
<feature type="transmembrane region" description="Helical" evidence="6">
    <location>
        <begin position="201"/>
        <end position="221"/>
    </location>
</feature>
<feature type="transmembrane region" description="Helical" evidence="6">
    <location>
        <begin position="26"/>
        <end position="46"/>
    </location>
</feature>
<name>A0A8G2F3B3_9BACT</name>
<dbReference type="PANTHER" id="PTHR30294">
    <property type="entry name" value="MEMBRANE COMPONENT OF ABC TRANSPORTER YHHJ-RELATED"/>
    <property type="match status" value="1"/>
</dbReference>
<accession>A0A8G2F3B3</accession>
<dbReference type="EMBL" id="FNVS01000013">
    <property type="protein sequence ID" value="SEG05706.1"/>
    <property type="molecule type" value="Genomic_DNA"/>
</dbReference>
<evidence type="ECO:0000256" key="1">
    <source>
        <dbReference type="ARBA" id="ARBA00004651"/>
    </source>
</evidence>
<evidence type="ECO:0000313" key="8">
    <source>
        <dbReference type="EMBL" id="SEG05706.1"/>
    </source>
</evidence>
<dbReference type="Proteomes" id="UP000236725">
    <property type="component" value="Unassembled WGS sequence"/>
</dbReference>
<dbReference type="InterPro" id="IPR013525">
    <property type="entry name" value="ABC2_TM"/>
</dbReference>
<feature type="transmembrane region" description="Helical" evidence="6">
    <location>
        <begin position="364"/>
        <end position="388"/>
    </location>
</feature>
<reference evidence="8 9" key="1">
    <citation type="submission" date="2016-10" db="EMBL/GenBank/DDBJ databases">
        <authorList>
            <person name="Varghese N."/>
            <person name="Submissions S."/>
        </authorList>
    </citation>
    <scope>NUCLEOTIDE SEQUENCE [LARGE SCALE GENOMIC DNA]</scope>
    <source>
        <strain evidence="8 9">DSM 29073</strain>
    </source>
</reference>
<dbReference type="GO" id="GO:0140359">
    <property type="term" value="F:ABC-type transporter activity"/>
    <property type="evidence" value="ECO:0007669"/>
    <property type="project" value="InterPro"/>
</dbReference>
<keyword evidence="5 6" id="KW-0472">Membrane</keyword>
<keyword evidence="4 6" id="KW-1133">Transmembrane helix</keyword>
<feature type="domain" description="ABC-2 type transporter transmembrane" evidence="7">
    <location>
        <begin position="27"/>
        <end position="377"/>
    </location>
</feature>
<evidence type="ECO:0000256" key="4">
    <source>
        <dbReference type="ARBA" id="ARBA00022989"/>
    </source>
</evidence>
<protein>
    <submittedName>
        <fullName evidence="8">ABC-2 type transport system permease protein</fullName>
    </submittedName>
</protein>
<evidence type="ECO:0000256" key="2">
    <source>
        <dbReference type="ARBA" id="ARBA00022475"/>
    </source>
</evidence>
<dbReference type="Gene3D" id="3.40.1710.10">
    <property type="entry name" value="abc type-2 transporter like domain"/>
    <property type="match status" value="1"/>
</dbReference>
<evidence type="ECO:0000259" key="7">
    <source>
        <dbReference type="Pfam" id="PF12698"/>
    </source>
</evidence>
<dbReference type="PANTHER" id="PTHR30294:SF47">
    <property type="entry name" value="INNER MEMBRANE TRANSPORT PERMEASE YHHJ"/>
    <property type="match status" value="1"/>
</dbReference>
<comment type="caution">
    <text evidence="8">The sequence shown here is derived from an EMBL/GenBank/DDBJ whole genome shotgun (WGS) entry which is preliminary data.</text>
</comment>
<keyword evidence="3 6" id="KW-0812">Transmembrane</keyword>
<dbReference type="RefSeq" id="WP_103983819.1">
    <property type="nucleotide sequence ID" value="NZ_FNVS01000013.1"/>
</dbReference>